<protein>
    <recommendedName>
        <fullName evidence="3">Restriction endonuclease domain-containing protein</fullName>
    </recommendedName>
</protein>
<sequence>MYEALEVPEVWVYTAEKFTINVLIDGKYVESNTSPTFI</sequence>
<name>A0AAE3GR85_9CYAN</name>
<accession>A0AAE3GR85</accession>
<keyword evidence="2" id="KW-1185">Reference proteome</keyword>
<dbReference type="Proteomes" id="UP001204953">
    <property type="component" value="Unassembled WGS sequence"/>
</dbReference>
<dbReference type="AlphaFoldDB" id="A0AAE3GR85"/>
<reference evidence="1" key="1">
    <citation type="submission" date="2022-06" db="EMBL/GenBank/DDBJ databases">
        <title>New cyanobacteria of genus Symplocastrum in benthos of Lake Baikal.</title>
        <authorList>
            <person name="Sorokovikova E."/>
            <person name="Tikhonova I."/>
            <person name="Krasnopeev A."/>
            <person name="Evseev P."/>
            <person name="Gladkikh A."/>
            <person name="Belykh O."/>
        </authorList>
    </citation>
    <scope>NUCLEOTIDE SEQUENCE</scope>
    <source>
        <strain evidence="1">BBK-W-15</strain>
    </source>
</reference>
<dbReference type="EMBL" id="JAMZMM010000101">
    <property type="protein sequence ID" value="MCP2729235.1"/>
    <property type="molecule type" value="Genomic_DNA"/>
</dbReference>
<evidence type="ECO:0000313" key="2">
    <source>
        <dbReference type="Proteomes" id="UP001204953"/>
    </source>
</evidence>
<evidence type="ECO:0008006" key="3">
    <source>
        <dbReference type="Google" id="ProtNLM"/>
    </source>
</evidence>
<proteinExistence type="predicted"/>
<evidence type="ECO:0000313" key="1">
    <source>
        <dbReference type="EMBL" id="MCP2729235.1"/>
    </source>
</evidence>
<organism evidence="1 2">
    <name type="scientific">Limnofasciculus baicalensis BBK-W-15</name>
    <dbReference type="NCBI Taxonomy" id="2699891"/>
    <lineage>
        <taxon>Bacteria</taxon>
        <taxon>Bacillati</taxon>
        <taxon>Cyanobacteriota</taxon>
        <taxon>Cyanophyceae</taxon>
        <taxon>Coleofasciculales</taxon>
        <taxon>Coleofasciculaceae</taxon>
        <taxon>Limnofasciculus</taxon>
        <taxon>Limnofasciculus baicalensis</taxon>
    </lineage>
</organism>
<comment type="caution">
    <text evidence="1">The sequence shown here is derived from an EMBL/GenBank/DDBJ whole genome shotgun (WGS) entry which is preliminary data.</text>
</comment>
<gene>
    <name evidence="1" type="ORF">NJ959_12285</name>
</gene>